<accession>U2EA90</accession>
<dbReference type="EMBL" id="AFNU02000008">
    <property type="protein sequence ID" value="ERJ11761.1"/>
    <property type="molecule type" value="Genomic_DNA"/>
</dbReference>
<name>U2EA90_9MOLU</name>
<reference evidence="1 2" key="2">
    <citation type="journal article" date="2013" name="PLoS ONE">
        <title>INDIGO - INtegrated Data Warehouse of MIcrobial GenOmes with Examples from the Red Sea Extremophiles.</title>
        <authorList>
            <person name="Alam I."/>
            <person name="Antunes A."/>
            <person name="Kamau A.A."/>
            <person name="Ba Alawi W."/>
            <person name="Kalkatawi M."/>
            <person name="Stingl U."/>
            <person name="Bajic V.B."/>
        </authorList>
    </citation>
    <scope>NUCLEOTIDE SEQUENCE [LARGE SCALE GENOMIC DNA]</scope>
    <source>
        <strain evidence="1 2">SSD-17B</strain>
    </source>
</reference>
<reference evidence="1 2" key="1">
    <citation type="journal article" date="2011" name="J. Bacteriol.">
        <title>Genome sequence of Haloplasma contractile, an unusual contractile bacterium from a deep-sea anoxic brine lake.</title>
        <authorList>
            <person name="Antunes A."/>
            <person name="Alam I."/>
            <person name="El Dorry H."/>
            <person name="Siam R."/>
            <person name="Robertson A."/>
            <person name="Bajic V.B."/>
            <person name="Stingl U."/>
        </authorList>
    </citation>
    <scope>NUCLEOTIDE SEQUENCE [LARGE SCALE GENOMIC DNA]</scope>
    <source>
        <strain evidence="1 2">SSD-17B</strain>
    </source>
</reference>
<dbReference type="InParanoid" id="U2EA90"/>
<keyword evidence="2" id="KW-1185">Reference proteome</keyword>
<evidence type="ECO:0000313" key="2">
    <source>
        <dbReference type="Proteomes" id="UP000005707"/>
    </source>
</evidence>
<dbReference type="AlphaFoldDB" id="U2EA90"/>
<organism evidence="1 2">
    <name type="scientific">Haloplasma contractile SSD-17B</name>
    <dbReference type="NCBI Taxonomy" id="1033810"/>
    <lineage>
        <taxon>Bacteria</taxon>
        <taxon>Bacillati</taxon>
        <taxon>Mycoplasmatota</taxon>
        <taxon>Mollicutes</taxon>
        <taxon>Haloplasmatales</taxon>
        <taxon>Haloplasmataceae</taxon>
        <taxon>Haloplasma</taxon>
    </lineage>
</organism>
<sequence>MLQIQLDISILPIDLVELKKTPLSTVTELINLLVSETCITMSDKSNITIDKMIILYLSFIIKIKVQKNAVWIINN</sequence>
<protein>
    <submittedName>
        <fullName evidence="1">Uncharacterized protein</fullName>
    </submittedName>
</protein>
<gene>
    <name evidence="1" type="ORF">HLPCO_002244</name>
</gene>
<comment type="caution">
    <text evidence="1">The sequence shown here is derived from an EMBL/GenBank/DDBJ whole genome shotgun (WGS) entry which is preliminary data.</text>
</comment>
<evidence type="ECO:0000313" key="1">
    <source>
        <dbReference type="EMBL" id="ERJ11761.1"/>
    </source>
</evidence>
<proteinExistence type="predicted"/>
<dbReference type="Proteomes" id="UP000005707">
    <property type="component" value="Unassembled WGS sequence"/>
</dbReference>